<dbReference type="SMART" id="SM00382">
    <property type="entry name" value="AAA"/>
    <property type="match status" value="2"/>
</dbReference>
<dbReference type="Pfam" id="PF12848">
    <property type="entry name" value="ABC_tran_Xtn"/>
    <property type="match status" value="1"/>
</dbReference>
<dbReference type="Pfam" id="PF00005">
    <property type="entry name" value="ABC_tran"/>
    <property type="match status" value="2"/>
</dbReference>
<evidence type="ECO:0000256" key="3">
    <source>
        <dbReference type="ARBA" id="ARBA00022840"/>
    </source>
</evidence>
<dbReference type="InterPro" id="IPR051309">
    <property type="entry name" value="ABCF_ATPase"/>
</dbReference>
<feature type="coiled-coil region" evidence="6">
    <location>
        <begin position="570"/>
        <end position="655"/>
    </location>
</feature>
<dbReference type="SUPFAM" id="SSF52540">
    <property type="entry name" value="P-loop containing nucleoside triphosphate hydrolases"/>
    <property type="match status" value="2"/>
</dbReference>
<dbReference type="GO" id="GO:0005524">
    <property type="term" value="F:ATP binding"/>
    <property type="evidence" value="ECO:0007669"/>
    <property type="project" value="UniProtKB-KW"/>
</dbReference>
<dbReference type="InterPro" id="IPR027417">
    <property type="entry name" value="P-loop_NTPase"/>
</dbReference>
<dbReference type="PaxDb" id="880073-Calab_2175"/>
<dbReference type="PROSITE" id="PS00211">
    <property type="entry name" value="ABC_TRANSPORTER_1"/>
    <property type="match status" value="1"/>
</dbReference>
<evidence type="ECO:0000256" key="2">
    <source>
        <dbReference type="ARBA" id="ARBA00022741"/>
    </source>
</evidence>
<evidence type="ECO:0000256" key="6">
    <source>
        <dbReference type="SAM" id="Coils"/>
    </source>
</evidence>
<dbReference type="Proteomes" id="UP000183868">
    <property type="component" value="Chromosome"/>
</dbReference>
<dbReference type="FunFam" id="3.40.50.300:FF:000309">
    <property type="entry name" value="ABC transporter ATP-binding protein"/>
    <property type="match status" value="1"/>
</dbReference>
<dbReference type="EMBL" id="CM001402">
    <property type="protein sequence ID" value="EHO41785.1"/>
    <property type="molecule type" value="Genomic_DNA"/>
</dbReference>
<evidence type="ECO:0000313" key="12">
    <source>
        <dbReference type="Proteomes" id="UP000183868"/>
    </source>
</evidence>
<dbReference type="InterPro" id="IPR003593">
    <property type="entry name" value="AAA+_ATPase"/>
</dbReference>
<keyword evidence="11" id="KW-1185">Reference proteome</keyword>
<dbReference type="InterPro" id="IPR003439">
    <property type="entry name" value="ABC_transporter-like_ATP-bd"/>
</dbReference>
<reference evidence="10 11" key="1">
    <citation type="submission" date="2011-09" db="EMBL/GenBank/DDBJ databases">
        <title>The permanent draft genome of Caldithrix abyssi DSM 13497.</title>
        <authorList>
            <consortium name="US DOE Joint Genome Institute (JGI-PGF)"/>
            <person name="Lucas S."/>
            <person name="Han J."/>
            <person name="Lapidus A."/>
            <person name="Bruce D."/>
            <person name="Goodwin L."/>
            <person name="Pitluck S."/>
            <person name="Peters L."/>
            <person name="Kyrpides N."/>
            <person name="Mavromatis K."/>
            <person name="Ivanova N."/>
            <person name="Mikhailova N."/>
            <person name="Chertkov O."/>
            <person name="Detter J.C."/>
            <person name="Tapia R."/>
            <person name="Han C."/>
            <person name="Land M."/>
            <person name="Hauser L."/>
            <person name="Markowitz V."/>
            <person name="Cheng J.-F."/>
            <person name="Hugenholtz P."/>
            <person name="Woyke T."/>
            <person name="Wu D."/>
            <person name="Spring S."/>
            <person name="Brambilla E."/>
            <person name="Klenk H.-P."/>
            <person name="Eisen J.A."/>
        </authorList>
    </citation>
    <scope>NUCLEOTIDE SEQUENCE [LARGE SCALE GENOMIC DNA]</scope>
    <source>
        <strain evidence="10 11">DSM 13497</strain>
    </source>
</reference>
<feature type="domain" description="ABC transporter" evidence="8">
    <location>
        <begin position="2"/>
        <end position="256"/>
    </location>
</feature>
<dbReference type="CDD" id="cd03221">
    <property type="entry name" value="ABCF_EF-3"/>
    <property type="match status" value="2"/>
</dbReference>
<dbReference type="eggNOG" id="COG0488">
    <property type="taxonomic scope" value="Bacteria"/>
</dbReference>
<dbReference type="STRING" id="880073.Cabys_952"/>
<dbReference type="AlphaFoldDB" id="H1XW13"/>
<dbReference type="FunFam" id="3.40.50.300:FF:000011">
    <property type="entry name" value="Putative ABC transporter ATP-binding component"/>
    <property type="match status" value="1"/>
</dbReference>
<keyword evidence="3 9" id="KW-0067">ATP-binding</keyword>
<evidence type="ECO:0000313" key="11">
    <source>
        <dbReference type="Proteomes" id="UP000004671"/>
    </source>
</evidence>
<protein>
    <submittedName>
        <fullName evidence="10">ABC transporter related protein</fullName>
    </submittedName>
    <submittedName>
        <fullName evidence="9">ATP-binding cassette, subfamily F, member 3</fullName>
    </submittedName>
</protein>
<dbReference type="Gene3D" id="3.40.50.300">
    <property type="entry name" value="P-loop containing nucleotide triphosphate hydrolases"/>
    <property type="match status" value="2"/>
</dbReference>
<dbReference type="GO" id="GO:0003677">
    <property type="term" value="F:DNA binding"/>
    <property type="evidence" value="ECO:0007669"/>
    <property type="project" value="InterPro"/>
</dbReference>
<evidence type="ECO:0000256" key="1">
    <source>
        <dbReference type="ARBA" id="ARBA00022737"/>
    </source>
</evidence>
<feature type="domain" description="ABC transporter" evidence="8">
    <location>
        <begin position="323"/>
        <end position="539"/>
    </location>
</feature>
<evidence type="ECO:0000256" key="7">
    <source>
        <dbReference type="SAM" id="MobiDB-lite"/>
    </source>
</evidence>
<comment type="similarity">
    <text evidence="5">Belongs to the ABC transporter superfamily. ABCF family. Uup subfamily.</text>
</comment>
<evidence type="ECO:0000256" key="5">
    <source>
        <dbReference type="ARBA" id="ARBA00061478"/>
    </source>
</evidence>
<proteinExistence type="inferred from homology"/>
<dbReference type="HOGENOM" id="CLU_000604_36_0_0"/>
<dbReference type="Proteomes" id="UP000004671">
    <property type="component" value="Chromosome"/>
</dbReference>
<gene>
    <name evidence="9" type="ORF">Cabys_952</name>
    <name evidence="10" type="ORF">Calab_2175</name>
</gene>
<evidence type="ECO:0000313" key="10">
    <source>
        <dbReference type="EMBL" id="EHO41785.1"/>
    </source>
</evidence>
<evidence type="ECO:0000259" key="8">
    <source>
        <dbReference type="PROSITE" id="PS50893"/>
    </source>
</evidence>
<dbReference type="InterPro" id="IPR032524">
    <property type="entry name" value="ABC_tran_C"/>
</dbReference>
<dbReference type="KEGG" id="caby:Cabys_952"/>
<keyword evidence="2" id="KW-0547">Nucleotide-binding</keyword>
<evidence type="ECO:0000313" key="9">
    <source>
        <dbReference type="EMBL" id="APF17703.1"/>
    </source>
</evidence>
<dbReference type="Gene3D" id="1.10.287.380">
    <property type="entry name" value="Valyl-tRNA synthetase, C-terminal domain"/>
    <property type="match status" value="1"/>
</dbReference>
<dbReference type="InterPro" id="IPR017871">
    <property type="entry name" value="ABC_transporter-like_CS"/>
</dbReference>
<reference evidence="9 12" key="2">
    <citation type="submission" date="2016-11" db="EMBL/GenBank/DDBJ databases">
        <title>Genomic analysis of Caldithrix abyssi and proposal of a novel bacterial phylum Caldithrichaeota.</title>
        <authorList>
            <person name="Kublanov I."/>
            <person name="Sigalova O."/>
            <person name="Gavrilov S."/>
            <person name="Lebedinsky A."/>
            <person name="Ivanova N."/>
            <person name="Daum C."/>
            <person name="Reddy T."/>
            <person name="Klenk H.P."/>
            <person name="Goker M."/>
            <person name="Reva O."/>
            <person name="Miroshnichenko M."/>
            <person name="Kyprides N."/>
            <person name="Woyke T."/>
            <person name="Gelfand M."/>
        </authorList>
    </citation>
    <scope>NUCLEOTIDE SEQUENCE [LARGE SCALE GENOMIC DNA]</scope>
    <source>
        <strain evidence="9 12">LF13</strain>
    </source>
</reference>
<dbReference type="RefSeq" id="WP_006928961.1">
    <property type="nucleotide sequence ID" value="NZ_CM001402.1"/>
</dbReference>
<dbReference type="InterPro" id="IPR037118">
    <property type="entry name" value="Val-tRNA_synth_C_sf"/>
</dbReference>
<keyword evidence="6" id="KW-0175">Coiled coil</keyword>
<organism evidence="10 11">
    <name type="scientific">Caldithrix abyssi DSM 13497</name>
    <dbReference type="NCBI Taxonomy" id="880073"/>
    <lineage>
        <taxon>Bacteria</taxon>
        <taxon>Pseudomonadati</taxon>
        <taxon>Calditrichota</taxon>
        <taxon>Calditrichia</taxon>
        <taxon>Calditrichales</taxon>
        <taxon>Calditrichaceae</taxon>
        <taxon>Caldithrix</taxon>
    </lineage>
</organism>
<keyword evidence="1" id="KW-0677">Repeat</keyword>
<dbReference type="InterPro" id="IPR032781">
    <property type="entry name" value="ABC_tran_Xtn"/>
</dbReference>
<evidence type="ECO:0000256" key="4">
    <source>
        <dbReference type="ARBA" id="ARBA00049360"/>
    </source>
</evidence>
<accession>H1XW13</accession>
<name>H1XW13_CALAY</name>
<dbReference type="PANTHER" id="PTHR42855:SF2">
    <property type="entry name" value="DRUG RESISTANCE ABC TRANSPORTER,ATP-BINDING PROTEIN"/>
    <property type="match status" value="1"/>
</dbReference>
<comment type="catalytic activity">
    <reaction evidence="4">
        <text>ATP + H2O = ADP + phosphate + H(+)</text>
        <dbReference type="Rhea" id="RHEA:13065"/>
        <dbReference type="ChEBI" id="CHEBI:15377"/>
        <dbReference type="ChEBI" id="CHEBI:15378"/>
        <dbReference type="ChEBI" id="CHEBI:30616"/>
        <dbReference type="ChEBI" id="CHEBI:43474"/>
        <dbReference type="ChEBI" id="CHEBI:456216"/>
    </reaction>
</comment>
<dbReference type="OrthoDB" id="9762369at2"/>
<dbReference type="GO" id="GO:0016887">
    <property type="term" value="F:ATP hydrolysis activity"/>
    <property type="evidence" value="ECO:0007669"/>
    <property type="project" value="InterPro"/>
</dbReference>
<dbReference type="FunCoup" id="H1XW13">
    <property type="interactions" value="440"/>
</dbReference>
<feature type="region of interest" description="Disordered" evidence="7">
    <location>
        <begin position="541"/>
        <end position="568"/>
    </location>
</feature>
<sequence length="657" mass="75135">MLQINDLSYEIGERKLLNNVSFAVHPGQKIGLIGPNGAGKTTLLRILAGELKPLSGSILMPRGYKIGYLPQEQVAFGVGSLLGAVLEGHAEIQQIEMQIHEIQSQLTGNDAHNARLLKKLGELQDRFSLLGGYELESEAKKILMGLGFKESDFFRPLKEFSGGWRMRAYLAKILLIKPDLLLLDEPTNHLDLPSLEWIEGFLKTFTGSMIIISHDRYFLDRLAQIIAELQHGQLTLYHGNYHFYEQEKAKRQEQLIKQWEEQQAEIQRIQRFIDRFRYKATKAAQVQSRIKKLEKLERIELPEEEKFIRFKIRAAVQSYKDVLQIENLFFRYVETQPWIFQGVDFRLYRGQKIALVGPNGVGKTTFTRLITGELKPTQGKIQAGQRVKISYYAQHQVDALNLDSTVMEAVQQSAAPEFSGKERDILGTFGLSGDAVEKPIKVLSGGEKARVSLAKILLSPANFLIMDEPTNHLDLKSREALEFALNDYDGTLLLISHDRYFLDKLVQKVVEIKDGKLYEYEGNYSDYLRLKEVRVFIDQKEKSSAEQKPESKKSAGRKSKEQKRLEAEARQKISRQRKKLAAEIEQLENQIEQAEAQKADLEKQLADPATYQNSARAVELQKTYKQLQENLTAWEARWEEAQLALEALLAELEKNLS</sequence>
<dbReference type="EMBL" id="CP018099">
    <property type="protein sequence ID" value="APF17703.1"/>
    <property type="molecule type" value="Genomic_DNA"/>
</dbReference>
<dbReference type="Pfam" id="PF16326">
    <property type="entry name" value="ABC_tran_CTD"/>
    <property type="match status" value="1"/>
</dbReference>
<dbReference type="PROSITE" id="PS50893">
    <property type="entry name" value="ABC_TRANSPORTER_2"/>
    <property type="match status" value="2"/>
</dbReference>
<dbReference type="PANTHER" id="PTHR42855">
    <property type="entry name" value="ABC TRANSPORTER ATP-BINDING SUBUNIT"/>
    <property type="match status" value="1"/>
</dbReference>